<dbReference type="AlphaFoldDB" id="A0AAD5QJ19"/>
<keyword evidence="2" id="KW-1185">Reference proteome</keyword>
<accession>A0AAD5QJ19</accession>
<name>A0AAD5QJ19_PARTN</name>
<dbReference type="EMBL" id="JAHQIW010001359">
    <property type="protein sequence ID" value="KAJ1352332.1"/>
    <property type="molecule type" value="Genomic_DNA"/>
</dbReference>
<evidence type="ECO:0000313" key="2">
    <source>
        <dbReference type="Proteomes" id="UP001196413"/>
    </source>
</evidence>
<evidence type="ECO:0000313" key="1">
    <source>
        <dbReference type="EMBL" id="KAJ1352332.1"/>
    </source>
</evidence>
<gene>
    <name evidence="1" type="ORF">KIN20_008646</name>
</gene>
<organism evidence="1 2">
    <name type="scientific">Parelaphostrongylus tenuis</name>
    <name type="common">Meningeal worm</name>
    <dbReference type="NCBI Taxonomy" id="148309"/>
    <lineage>
        <taxon>Eukaryota</taxon>
        <taxon>Metazoa</taxon>
        <taxon>Ecdysozoa</taxon>
        <taxon>Nematoda</taxon>
        <taxon>Chromadorea</taxon>
        <taxon>Rhabditida</taxon>
        <taxon>Rhabditina</taxon>
        <taxon>Rhabditomorpha</taxon>
        <taxon>Strongyloidea</taxon>
        <taxon>Metastrongylidae</taxon>
        <taxon>Parelaphostrongylus</taxon>
    </lineage>
</organism>
<comment type="caution">
    <text evidence="1">The sequence shown here is derived from an EMBL/GenBank/DDBJ whole genome shotgun (WGS) entry which is preliminary data.</text>
</comment>
<reference evidence="1" key="1">
    <citation type="submission" date="2021-06" db="EMBL/GenBank/DDBJ databases">
        <title>Parelaphostrongylus tenuis whole genome reference sequence.</title>
        <authorList>
            <person name="Garwood T.J."/>
            <person name="Larsen P.A."/>
            <person name="Fountain-Jones N.M."/>
            <person name="Garbe J.R."/>
            <person name="Macchietto M.G."/>
            <person name="Kania S.A."/>
            <person name="Gerhold R.W."/>
            <person name="Richards J.E."/>
            <person name="Wolf T.M."/>
        </authorList>
    </citation>
    <scope>NUCLEOTIDE SEQUENCE</scope>
    <source>
        <strain evidence="1">MNPRO001-30</strain>
        <tissue evidence="1">Meninges</tissue>
    </source>
</reference>
<sequence>MHIMEMGRNRYSEDDRVLYMSVHWHDNGQFYPVDEPKDYIDNVYDDSPSGPPMPGRTFYIPGATAKSRPSMTRYKALMNPRKQLATKATRKSAPSIG</sequence>
<protein>
    <submittedName>
        <fullName evidence="1">Uncharacterized protein</fullName>
    </submittedName>
</protein>
<dbReference type="Proteomes" id="UP001196413">
    <property type="component" value="Unassembled WGS sequence"/>
</dbReference>
<proteinExistence type="predicted"/>